<keyword evidence="5 6" id="KW-0413">Isomerase</keyword>
<feature type="domain" description="Alpha-D-phosphohexomutase C-terminal" evidence="7">
    <location>
        <begin position="385"/>
        <end position="451"/>
    </location>
</feature>
<dbReference type="PRINTS" id="PR00509">
    <property type="entry name" value="PGMPMM"/>
</dbReference>
<comment type="PTM">
    <text evidence="6">Activated by phosphorylation.</text>
</comment>
<evidence type="ECO:0000256" key="5">
    <source>
        <dbReference type="ARBA" id="ARBA00023235"/>
    </source>
</evidence>
<feature type="domain" description="Alpha-D-phosphohexomutase alpha/beta/alpha" evidence="8">
    <location>
        <begin position="5"/>
        <end position="144"/>
    </location>
</feature>
<dbReference type="CDD" id="cd05802">
    <property type="entry name" value="GlmM"/>
    <property type="match status" value="1"/>
</dbReference>
<dbReference type="NCBIfam" id="TIGR01455">
    <property type="entry name" value="glmM"/>
    <property type="match status" value="1"/>
</dbReference>
<dbReference type="NCBIfam" id="NF008139">
    <property type="entry name" value="PRK10887.1"/>
    <property type="match status" value="1"/>
</dbReference>
<dbReference type="Gene3D" id="3.30.310.50">
    <property type="entry name" value="Alpha-D-phosphohexomutase, C-terminal domain"/>
    <property type="match status" value="1"/>
</dbReference>
<dbReference type="HAMAP" id="MF_01554_B">
    <property type="entry name" value="GlmM_B"/>
    <property type="match status" value="1"/>
</dbReference>
<evidence type="ECO:0000313" key="12">
    <source>
        <dbReference type="Proteomes" id="UP000765003"/>
    </source>
</evidence>
<gene>
    <name evidence="6 11" type="primary">glmM</name>
    <name evidence="11" type="ORF">JYT19_00665</name>
</gene>
<dbReference type="InterPro" id="IPR005844">
    <property type="entry name" value="A-D-PHexomutase_a/b/a-I"/>
</dbReference>
<dbReference type="Proteomes" id="UP000765003">
    <property type="component" value="Unassembled WGS sequence"/>
</dbReference>
<dbReference type="EMBL" id="JAFITA010000006">
    <property type="protein sequence ID" value="MBN4077402.1"/>
    <property type="molecule type" value="Genomic_DNA"/>
</dbReference>
<dbReference type="InterPro" id="IPR036900">
    <property type="entry name" value="A-D-PHexomutase_C_sf"/>
</dbReference>
<dbReference type="Pfam" id="PF02878">
    <property type="entry name" value="PGM_PMM_I"/>
    <property type="match status" value="1"/>
</dbReference>
<name>A0ABS3AX57_9FIRM</name>
<feature type="binding site" evidence="6">
    <location>
        <position position="256"/>
    </location>
    <ligand>
        <name>Mg(2+)</name>
        <dbReference type="ChEBI" id="CHEBI:18420"/>
    </ligand>
</feature>
<dbReference type="InterPro" id="IPR006352">
    <property type="entry name" value="GlmM_bact"/>
</dbReference>
<evidence type="ECO:0000259" key="10">
    <source>
        <dbReference type="Pfam" id="PF02880"/>
    </source>
</evidence>
<evidence type="ECO:0000259" key="9">
    <source>
        <dbReference type="Pfam" id="PF02879"/>
    </source>
</evidence>
<evidence type="ECO:0000259" key="7">
    <source>
        <dbReference type="Pfam" id="PF00408"/>
    </source>
</evidence>
<evidence type="ECO:0000256" key="2">
    <source>
        <dbReference type="ARBA" id="ARBA00022553"/>
    </source>
</evidence>
<proteinExistence type="inferred from homology"/>
<keyword evidence="3 6" id="KW-0479">Metal-binding</keyword>
<dbReference type="InterPro" id="IPR050060">
    <property type="entry name" value="Phosphoglucosamine_mutase"/>
</dbReference>
<comment type="catalytic activity">
    <reaction evidence="6">
        <text>alpha-D-glucosamine 1-phosphate = D-glucosamine 6-phosphate</text>
        <dbReference type="Rhea" id="RHEA:23424"/>
        <dbReference type="ChEBI" id="CHEBI:58516"/>
        <dbReference type="ChEBI" id="CHEBI:58725"/>
        <dbReference type="EC" id="5.4.2.10"/>
    </reaction>
</comment>
<feature type="active site" description="Phosphoserine intermediate" evidence="6">
    <location>
        <position position="110"/>
    </location>
</feature>
<dbReference type="SUPFAM" id="SSF53738">
    <property type="entry name" value="Phosphoglucomutase, first 3 domains"/>
    <property type="match status" value="3"/>
</dbReference>
<dbReference type="InterPro" id="IPR005846">
    <property type="entry name" value="A-D-PHexomutase_a/b/a-III"/>
</dbReference>
<feature type="binding site" evidence="6">
    <location>
        <position position="254"/>
    </location>
    <ligand>
        <name>Mg(2+)</name>
        <dbReference type="ChEBI" id="CHEBI:18420"/>
    </ligand>
</feature>
<dbReference type="InterPro" id="IPR005843">
    <property type="entry name" value="A-D-PHexomutase_C"/>
</dbReference>
<organism evidence="11 12">
    <name type="scientific">Sulfobacillus acidophilus</name>
    <dbReference type="NCBI Taxonomy" id="53633"/>
    <lineage>
        <taxon>Bacteria</taxon>
        <taxon>Bacillati</taxon>
        <taxon>Bacillota</taxon>
        <taxon>Clostridia</taxon>
        <taxon>Eubacteriales</taxon>
        <taxon>Clostridiales Family XVII. Incertae Sedis</taxon>
        <taxon>Sulfobacillus</taxon>
    </lineage>
</organism>
<feature type="domain" description="Alpha-D-phosphohexomutase alpha/beta/alpha" evidence="10">
    <location>
        <begin position="269"/>
        <end position="375"/>
    </location>
</feature>
<evidence type="ECO:0000256" key="4">
    <source>
        <dbReference type="ARBA" id="ARBA00022842"/>
    </source>
</evidence>
<feature type="modified residue" description="Phosphoserine" evidence="6">
    <location>
        <position position="110"/>
    </location>
</feature>
<keyword evidence="4 6" id="KW-0460">Magnesium</keyword>
<dbReference type="Pfam" id="PF00408">
    <property type="entry name" value="PGM_PMM_IV"/>
    <property type="match status" value="1"/>
</dbReference>
<dbReference type="PANTHER" id="PTHR42946:SF1">
    <property type="entry name" value="PHOSPHOGLUCOMUTASE (ALPHA-D-GLUCOSE-1,6-BISPHOSPHATE-DEPENDENT)"/>
    <property type="match status" value="1"/>
</dbReference>
<dbReference type="Gene3D" id="3.40.120.10">
    <property type="entry name" value="Alpha-D-Glucose-1,6-Bisphosphate, subunit A, domain 3"/>
    <property type="match status" value="3"/>
</dbReference>
<dbReference type="EC" id="5.4.2.10" evidence="6"/>
<accession>A0ABS3AX57</accession>
<protein>
    <recommendedName>
        <fullName evidence="6">Phosphoglucosamine mutase</fullName>
        <ecNumber evidence="6">5.4.2.10</ecNumber>
    </recommendedName>
</protein>
<reference evidence="11" key="1">
    <citation type="submission" date="2021-02" db="EMBL/GenBank/DDBJ databases">
        <title>Activity-based single-cell genomes from oceanic crustal fluid captures similar information to metagenomic and metatranscriptomic surveys with orders of magnitude less sampling.</title>
        <authorList>
            <person name="D'Angelo T.S."/>
            <person name="Orcutt B.N."/>
        </authorList>
    </citation>
    <scope>NUCLEOTIDE SEQUENCE [LARGE SCALE GENOMIC DNA]</scope>
    <source>
        <strain evidence="11">AH-315-E05</strain>
    </source>
</reference>
<feature type="binding site" evidence="6">
    <location>
        <position position="252"/>
    </location>
    <ligand>
        <name>Mg(2+)</name>
        <dbReference type="ChEBI" id="CHEBI:18420"/>
    </ligand>
</feature>
<comment type="cofactor">
    <cofactor evidence="6">
        <name>Mg(2+)</name>
        <dbReference type="ChEBI" id="CHEBI:18420"/>
    </cofactor>
    <text evidence="6">Binds 1 Mg(2+) ion per subunit.</text>
</comment>
<evidence type="ECO:0000256" key="1">
    <source>
        <dbReference type="ARBA" id="ARBA00010231"/>
    </source>
</evidence>
<dbReference type="InterPro" id="IPR005841">
    <property type="entry name" value="Alpha-D-phosphohexomutase_SF"/>
</dbReference>
<dbReference type="Pfam" id="PF02879">
    <property type="entry name" value="PGM_PMM_II"/>
    <property type="match status" value="1"/>
</dbReference>
<evidence type="ECO:0000313" key="11">
    <source>
        <dbReference type="EMBL" id="MBN4077402.1"/>
    </source>
</evidence>
<keyword evidence="12" id="KW-1185">Reference proteome</keyword>
<dbReference type="InterPro" id="IPR005845">
    <property type="entry name" value="A-D-PHexomutase_a/b/a-II"/>
</dbReference>
<evidence type="ECO:0000259" key="8">
    <source>
        <dbReference type="Pfam" id="PF02878"/>
    </source>
</evidence>
<dbReference type="SUPFAM" id="SSF55957">
    <property type="entry name" value="Phosphoglucomutase, C-terminal domain"/>
    <property type="match status" value="1"/>
</dbReference>
<feature type="domain" description="Alpha-D-phosphohexomutase alpha/beta/alpha" evidence="9">
    <location>
        <begin position="169"/>
        <end position="265"/>
    </location>
</feature>
<evidence type="ECO:0000256" key="6">
    <source>
        <dbReference type="HAMAP-Rule" id="MF_01554"/>
    </source>
</evidence>
<comment type="function">
    <text evidence="6">Catalyzes the conversion of glucosamine-6-phosphate to glucosamine-1-phosphate.</text>
</comment>
<dbReference type="InterPro" id="IPR016055">
    <property type="entry name" value="A-D-PHexomutase_a/b/a-I/II/III"/>
</dbReference>
<dbReference type="Pfam" id="PF02880">
    <property type="entry name" value="PGM_PMM_III"/>
    <property type="match status" value="1"/>
</dbReference>
<evidence type="ECO:0000256" key="3">
    <source>
        <dbReference type="ARBA" id="ARBA00022723"/>
    </source>
</evidence>
<sequence length="458" mass="49775">MKKRVLFGTDGIRGVANRYPMTAEVCLSLGRATAHLINQNTLNKNNNHSRKSVVIGKDTRLSGYCFEQAIAAGICSMGVDVIFLGPMPTAAIASLTCTLKASAGIMVSASHNSFEDNGIKIFGSDGYKLPDAVELKLEQYTLSDELKSKLADGAKIGKAKRLKNTIDLYEDSLTKHFSNEGDLKDLKIVMDCANGAAYKIAPQLFSNLNANVICIGNEPNGININDNCGALFPLNMAKMVKEKKADFGVAFDGDADRAIFVDNEGELIDGDAIIALFSARLKSLNSLRNNTVVTTVMSNLGLEKALAELGVALERAQVGDRYVSEQMREHHYNFGGEQSGHLIFADYSTTGDGILSAMFMAYLLKSEKKALSEMKKIFIPSPQTLVNISVPKKMPLAELVKTTEAIKLVEKNLNGNGRVFVRYSGTENKARILVEGPDKKTIDRHAKKIANALLEEIA</sequence>
<comment type="similarity">
    <text evidence="1 6">Belongs to the phosphohexose mutase family.</text>
</comment>
<keyword evidence="2 6" id="KW-0597">Phosphoprotein</keyword>
<comment type="caution">
    <text evidence="11">The sequence shown here is derived from an EMBL/GenBank/DDBJ whole genome shotgun (WGS) entry which is preliminary data.</text>
</comment>
<dbReference type="GO" id="GO:0008966">
    <property type="term" value="F:phosphoglucosamine mutase activity"/>
    <property type="evidence" value="ECO:0007669"/>
    <property type="project" value="UniProtKB-EC"/>
</dbReference>
<dbReference type="PANTHER" id="PTHR42946">
    <property type="entry name" value="PHOSPHOHEXOSE MUTASE"/>
    <property type="match status" value="1"/>
</dbReference>
<feature type="binding site" description="via phosphate group" evidence="6">
    <location>
        <position position="110"/>
    </location>
    <ligand>
        <name>Mg(2+)</name>
        <dbReference type="ChEBI" id="CHEBI:18420"/>
    </ligand>
</feature>